<feature type="domain" description="PucR C-terminal helix-turn-helix" evidence="1">
    <location>
        <begin position="220"/>
        <end position="274"/>
    </location>
</feature>
<reference evidence="2 3" key="1">
    <citation type="journal article" date="2015" name="Int. J. Syst. Evol. Microbiol.">
        <title>Exiguobacterium enclense sp. nov., isolated from sediment.</title>
        <authorList>
            <person name="Dastager S.G."/>
            <person name="Mawlankar R."/>
            <person name="Sonalkar V.V."/>
            <person name="Thorat M.N."/>
            <person name="Mual P."/>
            <person name="Verma A."/>
            <person name="Krishnamurthi S."/>
            <person name="Tang S.K."/>
            <person name="Li W.J."/>
        </authorList>
    </citation>
    <scope>NUCLEOTIDE SEQUENCE [LARGE SCALE GENOMIC DNA]</scope>
    <source>
        <strain evidence="2 3">NIO-1109</strain>
    </source>
</reference>
<dbReference type="OrthoDB" id="9792148at2"/>
<dbReference type="Proteomes" id="UP000053797">
    <property type="component" value="Unassembled WGS sequence"/>
</dbReference>
<protein>
    <submittedName>
        <fullName evidence="2">PucR family transcriptional regulator</fullName>
    </submittedName>
</protein>
<evidence type="ECO:0000259" key="1">
    <source>
        <dbReference type="Pfam" id="PF13556"/>
    </source>
</evidence>
<gene>
    <name evidence="2" type="ORF">AS033_06505</name>
</gene>
<proteinExistence type="predicted"/>
<comment type="caution">
    <text evidence="2">The sequence shown here is derived from an EMBL/GenBank/DDBJ whole genome shotgun (WGS) entry which is preliminary data.</text>
</comment>
<dbReference type="InterPro" id="IPR025736">
    <property type="entry name" value="PucR_C-HTH_dom"/>
</dbReference>
<accession>A0A0V8GFS7</accession>
<dbReference type="PANTHER" id="PTHR33744">
    <property type="entry name" value="CARBOHYDRATE DIACID REGULATOR"/>
    <property type="match status" value="1"/>
</dbReference>
<sequence>MLRQLMTVFNDQLTTDPNVYCQEQYSVYRLEDGLCFGIKATAISDREQQLLDVFAERIITTSRSDIDLWRERIQSAHALEDQSFRLVHFLFNPTDERTSEEIQQLLSSFFSQTSILIPFSTHRFTVVEREEFVIESELSDLFLALQSDFVLDGKVLLGQQRAAGDIAVQFQLEQAALAFVPSMQIERFLPAMIRLASLDDRHRATLVDQFIRLLEPESRETILAFCRANLNVSLTAKHLFLHRNSLQYRLDRLTEQTGIDVRSFEGATFLYTLLLVA</sequence>
<dbReference type="Gene3D" id="1.10.10.2840">
    <property type="entry name" value="PucR C-terminal helix-turn-helix domain"/>
    <property type="match status" value="1"/>
</dbReference>
<dbReference type="InterPro" id="IPR042070">
    <property type="entry name" value="PucR_C-HTH_sf"/>
</dbReference>
<dbReference type="Pfam" id="PF13556">
    <property type="entry name" value="HTH_30"/>
    <property type="match status" value="1"/>
</dbReference>
<name>A0A0V8GFS7_9BACL</name>
<dbReference type="InterPro" id="IPR051448">
    <property type="entry name" value="CdaR-like_regulators"/>
</dbReference>
<dbReference type="PANTHER" id="PTHR33744:SF15">
    <property type="entry name" value="CARBOHYDRATE DIACID REGULATOR"/>
    <property type="match status" value="1"/>
</dbReference>
<dbReference type="AlphaFoldDB" id="A0A0V8GFS7"/>
<dbReference type="EMBL" id="LNQL01000002">
    <property type="protein sequence ID" value="KSU49023.1"/>
    <property type="molecule type" value="Genomic_DNA"/>
</dbReference>
<evidence type="ECO:0000313" key="3">
    <source>
        <dbReference type="Proteomes" id="UP000053797"/>
    </source>
</evidence>
<dbReference type="RefSeq" id="WP_058265035.1">
    <property type="nucleotide sequence ID" value="NZ_FMYN01000002.1"/>
</dbReference>
<organism evidence="2 3">
    <name type="scientific">Exiguobacterium indicum</name>
    <dbReference type="NCBI Taxonomy" id="296995"/>
    <lineage>
        <taxon>Bacteria</taxon>
        <taxon>Bacillati</taxon>
        <taxon>Bacillota</taxon>
        <taxon>Bacilli</taxon>
        <taxon>Bacillales</taxon>
        <taxon>Bacillales Family XII. Incertae Sedis</taxon>
        <taxon>Exiguobacterium</taxon>
    </lineage>
</organism>
<evidence type="ECO:0000313" key="2">
    <source>
        <dbReference type="EMBL" id="KSU49023.1"/>
    </source>
</evidence>